<evidence type="ECO:0000256" key="14">
    <source>
        <dbReference type="ARBA" id="ARBA00023264"/>
    </source>
</evidence>
<dbReference type="InterPro" id="IPR000829">
    <property type="entry name" value="DAGK"/>
</dbReference>
<sequence>MSDIYQPPPRTWRKKFADALQGVGQGAWGQSSFAVHCAAATVVVLFASALQLNHYDWGLLLLCIAMVMSAELFNSAVELLAREVDRRHNPTVGKALDIASGAVLVAALGAACVGSLVLLPPLYRWIGAFAP</sequence>
<evidence type="ECO:0000256" key="6">
    <source>
        <dbReference type="ARBA" id="ARBA00022692"/>
    </source>
</evidence>
<keyword evidence="11" id="KW-0443">Lipid metabolism</keyword>
<evidence type="ECO:0000256" key="8">
    <source>
        <dbReference type="ARBA" id="ARBA00022777"/>
    </source>
</evidence>
<keyword evidence="10 19" id="KW-1133">Transmembrane helix</keyword>
<evidence type="ECO:0000256" key="7">
    <source>
        <dbReference type="ARBA" id="ARBA00022741"/>
    </source>
</evidence>
<evidence type="ECO:0000313" key="21">
    <source>
        <dbReference type="Proteomes" id="UP000317648"/>
    </source>
</evidence>
<organism evidence="20 21">
    <name type="scientific">Lignipirellula cremea</name>
    <dbReference type="NCBI Taxonomy" id="2528010"/>
    <lineage>
        <taxon>Bacteria</taxon>
        <taxon>Pseudomonadati</taxon>
        <taxon>Planctomycetota</taxon>
        <taxon>Planctomycetia</taxon>
        <taxon>Pirellulales</taxon>
        <taxon>Pirellulaceae</taxon>
        <taxon>Lignipirellula</taxon>
    </lineage>
</organism>
<dbReference type="CDD" id="cd14263">
    <property type="entry name" value="DAGK_IM_like"/>
    <property type="match status" value="1"/>
</dbReference>
<keyword evidence="14" id="KW-1208">Phospholipid metabolism</keyword>
<feature type="transmembrane region" description="Helical" evidence="19">
    <location>
        <begin position="58"/>
        <end position="81"/>
    </location>
</feature>
<comment type="similarity">
    <text evidence="2">Belongs to the bacterial diacylglycerol kinase family.</text>
</comment>
<gene>
    <name evidence="20" type="primary">dgkA</name>
    <name evidence="20" type="ORF">Pla8534_52100</name>
</gene>
<keyword evidence="7 17" id="KW-0547">Nucleotide-binding</keyword>
<dbReference type="GO" id="GO:0046872">
    <property type="term" value="F:metal ion binding"/>
    <property type="evidence" value="ECO:0007669"/>
    <property type="project" value="UniProtKB-KW"/>
</dbReference>
<protein>
    <submittedName>
        <fullName evidence="20">Undecaprenol kinase</fullName>
        <ecNumber evidence="20">2.7.1.66</ecNumber>
    </submittedName>
</protein>
<dbReference type="PANTHER" id="PTHR34299">
    <property type="entry name" value="DIACYLGLYCEROL KINASE"/>
    <property type="match status" value="1"/>
</dbReference>
<dbReference type="GO" id="GO:0008654">
    <property type="term" value="P:phospholipid biosynthetic process"/>
    <property type="evidence" value="ECO:0007669"/>
    <property type="project" value="UniProtKB-KW"/>
</dbReference>
<keyword evidence="18" id="KW-0479">Metal-binding</keyword>
<dbReference type="GO" id="GO:0036433">
    <property type="term" value="F:di-trans, poly-cis-undecaprenol kinase activity"/>
    <property type="evidence" value="ECO:0007669"/>
    <property type="project" value="UniProtKB-EC"/>
</dbReference>
<comment type="subcellular location">
    <subcellularLocation>
        <location evidence="1">Cell membrane</location>
        <topology evidence="1">Multi-pass membrane protein</topology>
    </subcellularLocation>
</comment>
<keyword evidence="3" id="KW-1003">Cell membrane</keyword>
<evidence type="ECO:0000256" key="15">
    <source>
        <dbReference type="PIRSR" id="PIRSR600829-1"/>
    </source>
</evidence>
<keyword evidence="13" id="KW-0594">Phospholipid biosynthesis</keyword>
<feature type="binding site" evidence="16">
    <location>
        <position position="100"/>
    </location>
    <ligand>
        <name>substrate</name>
    </ligand>
</feature>
<evidence type="ECO:0000256" key="1">
    <source>
        <dbReference type="ARBA" id="ARBA00004651"/>
    </source>
</evidence>
<feature type="binding site" evidence="17">
    <location>
        <position position="78"/>
    </location>
    <ligand>
        <name>ATP</name>
        <dbReference type="ChEBI" id="CHEBI:30616"/>
    </ligand>
</feature>
<dbReference type="RefSeq" id="WP_197442576.1">
    <property type="nucleotide sequence ID" value="NZ_CP036433.1"/>
</dbReference>
<dbReference type="Proteomes" id="UP000317648">
    <property type="component" value="Chromosome"/>
</dbReference>
<evidence type="ECO:0000313" key="20">
    <source>
        <dbReference type="EMBL" id="QDU97364.1"/>
    </source>
</evidence>
<dbReference type="Gene3D" id="1.10.287.3610">
    <property type="match status" value="1"/>
</dbReference>
<comment type="cofactor">
    <cofactor evidence="18">
        <name>Mg(2+)</name>
        <dbReference type="ChEBI" id="CHEBI:18420"/>
    </cofactor>
    <text evidence="18">Mn(2+), Zn(2+), Cd(2+) and Co(2+) support activity to lesser extents.</text>
</comment>
<reference evidence="20 21" key="1">
    <citation type="submission" date="2019-02" db="EMBL/GenBank/DDBJ databases">
        <title>Deep-cultivation of Planctomycetes and their phenomic and genomic characterization uncovers novel biology.</title>
        <authorList>
            <person name="Wiegand S."/>
            <person name="Jogler M."/>
            <person name="Boedeker C."/>
            <person name="Pinto D."/>
            <person name="Vollmers J."/>
            <person name="Rivas-Marin E."/>
            <person name="Kohn T."/>
            <person name="Peeters S.H."/>
            <person name="Heuer A."/>
            <person name="Rast P."/>
            <person name="Oberbeckmann S."/>
            <person name="Bunk B."/>
            <person name="Jeske O."/>
            <person name="Meyerdierks A."/>
            <person name="Storesund J.E."/>
            <person name="Kallscheuer N."/>
            <person name="Luecker S."/>
            <person name="Lage O.M."/>
            <person name="Pohl T."/>
            <person name="Merkel B.J."/>
            <person name="Hornburger P."/>
            <person name="Mueller R.-W."/>
            <person name="Bruemmer F."/>
            <person name="Labrenz M."/>
            <person name="Spormann A.M."/>
            <person name="Op den Camp H."/>
            <person name="Overmann J."/>
            <person name="Amann R."/>
            <person name="Jetten M.S.M."/>
            <person name="Mascher T."/>
            <person name="Medema M.H."/>
            <person name="Devos D.P."/>
            <person name="Kaster A.-K."/>
            <person name="Ovreas L."/>
            <person name="Rohde M."/>
            <person name="Galperin M.Y."/>
            <person name="Jogler C."/>
        </authorList>
    </citation>
    <scope>NUCLEOTIDE SEQUENCE [LARGE SCALE GENOMIC DNA]</scope>
    <source>
        <strain evidence="20 21">Pla85_3_4</strain>
    </source>
</reference>
<feature type="binding site" evidence="18">
    <location>
        <position position="78"/>
    </location>
    <ligand>
        <name>a divalent metal cation</name>
        <dbReference type="ChEBI" id="CHEBI:60240"/>
    </ligand>
</feature>
<evidence type="ECO:0000256" key="17">
    <source>
        <dbReference type="PIRSR" id="PIRSR600829-3"/>
    </source>
</evidence>
<evidence type="ECO:0000256" key="16">
    <source>
        <dbReference type="PIRSR" id="PIRSR600829-2"/>
    </source>
</evidence>
<evidence type="ECO:0000256" key="13">
    <source>
        <dbReference type="ARBA" id="ARBA00023209"/>
    </source>
</evidence>
<evidence type="ECO:0000256" key="18">
    <source>
        <dbReference type="PIRSR" id="PIRSR600829-4"/>
    </source>
</evidence>
<evidence type="ECO:0000256" key="19">
    <source>
        <dbReference type="SAM" id="Phobius"/>
    </source>
</evidence>
<feature type="active site" description="Proton acceptor" evidence="15">
    <location>
        <position position="71"/>
    </location>
</feature>
<keyword evidence="8 20" id="KW-0418">Kinase</keyword>
<dbReference type="Pfam" id="PF01219">
    <property type="entry name" value="DAGK_prokar"/>
    <property type="match status" value="1"/>
</dbReference>
<accession>A0A518DZU9</accession>
<keyword evidence="18" id="KW-0460">Magnesium</keyword>
<name>A0A518DZU9_9BACT</name>
<dbReference type="EMBL" id="CP036433">
    <property type="protein sequence ID" value="QDU97364.1"/>
    <property type="molecule type" value="Genomic_DNA"/>
</dbReference>
<evidence type="ECO:0000256" key="5">
    <source>
        <dbReference type="ARBA" id="ARBA00022679"/>
    </source>
</evidence>
<keyword evidence="6 19" id="KW-0812">Transmembrane</keyword>
<dbReference type="AlphaFoldDB" id="A0A518DZU9"/>
<keyword evidence="4" id="KW-0444">Lipid biosynthesis</keyword>
<evidence type="ECO:0000256" key="12">
    <source>
        <dbReference type="ARBA" id="ARBA00023136"/>
    </source>
</evidence>
<dbReference type="PANTHER" id="PTHR34299:SF1">
    <property type="entry name" value="DIACYLGLYCEROL KINASE"/>
    <property type="match status" value="1"/>
</dbReference>
<evidence type="ECO:0000256" key="9">
    <source>
        <dbReference type="ARBA" id="ARBA00022840"/>
    </source>
</evidence>
<dbReference type="EC" id="2.7.1.66" evidence="20"/>
<evidence type="ECO:0000256" key="11">
    <source>
        <dbReference type="ARBA" id="ARBA00023098"/>
    </source>
</evidence>
<dbReference type="GO" id="GO:0005524">
    <property type="term" value="F:ATP binding"/>
    <property type="evidence" value="ECO:0007669"/>
    <property type="project" value="UniProtKB-KW"/>
</dbReference>
<evidence type="ECO:0000256" key="10">
    <source>
        <dbReference type="ARBA" id="ARBA00022989"/>
    </source>
</evidence>
<dbReference type="KEGG" id="lcre:Pla8534_52100"/>
<proteinExistence type="inferred from homology"/>
<evidence type="ECO:0000256" key="3">
    <source>
        <dbReference type="ARBA" id="ARBA00022475"/>
    </source>
</evidence>
<keyword evidence="21" id="KW-1185">Reference proteome</keyword>
<feature type="transmembrane region" description="Helical" evidence="19">
    <location>
        <begin position="102"/>
        <end position="123"/>
    </location>
</feature>
<evidence type="ECO:0000256" key="2">
    <source>
        <dbReference type="ARBA" id="ARBA00005967"/>
    </source>
</evidence>
<dbReference type="InterPro" id="IPR036945">
    <property type="entry name" value="DAGK_sf"/>
</dbReference>
<dbReference type="GO" id="GO:0005886">
    <property type="term" value="C:plasma membrane"/>
    <property type="evidence" value="ECO:0007669"/>
    <property type="project" value="UniProtKB-SubCell"/>
</dbReference>
<keyword evidence="9 17" id="KW-0067">ATP-binding</keyword>
<evidence type="ECO:0000256" key="4">
    <source>
        <dbReference type="ARBA" id="ARBA00022516"/>
    </source>
</evidence>
<keyword evidence="12 19" id="KW-0472">Membrane</keyword>
<feature type="binding site" evidence="16">
    <location>
        <position position="71"/>
    </location>
    <ligand>
        <name>substrate</name>
    </ligand>
</feature>
<keyword evidence="5 20" id="KW-0808">Transferase</keyword>